<sequence length="170" mass="17582">MTTASSQFRLADRPGGSGPRRTWPVTAGVVLLGWCVLAWTVFGAAINTAPFFGDTPSRSQYVESGMACLAALPPVALLLVAGLLAGSRWGLLVLALPAVLLVPMGLDLLSKPGDPADASPGRAVQFSDVFADLTRLSWAATAVLLLVVGGMLLARRRRARAGTSVGVSTP</sequence>
<feature type="transmembrane region" description="Helical" evidence="1">
    <location>
        <begin position="29"/>
        <end position="52"/>
    </location>
</feature>
<accession>A0ABP8XMU9</accession>
<feature type="transmembrane region" description="Helical" evidence="1">
    <location>
        <begin position="64"/>
        <end position="84"/>
    </location>
</feature>
<comment type="caution">
    <text evidence="2">The sequence shown here is derived from an EMBL/GenBank/DDBJ whole genome shotgun (WGS) entry which is preliminary data.</text>
</comment>
<evidence type="ECO:0000313" key="2">
    <source>
        <dbReference type="EMBL" id="GAA4709966.1"/>
    </source>
</evidence>
<evidence type="ECO:0000313" key="3">
    <source>
        <dbReference type="Proteomes" id="UP001500556"/>
    </source>
</evidence>
<dbReference type="RefSeq" id="WP_345500594.1">
    <property type="nucleotide sequence ID" value="NZ_BAABLO010000001.1"/>
</dbReference>
<feature type="transmembrane region" description="Helical" evidence="1">
    <location>
        <begin position="136"/>
        <end position="154"/>
    </location>
</feature>
<evidence type="ECO:0000256" key="1">
    <source>
        <dbReference type="SAM" id="Phobius"/>
    </source>
</evidence>
<keyword evidence="3" id="KW-1185">Reference proteome</keyword>
<keyword evidence="1" id="KW-1133">Transmembrane helix</keyword>
<reference evidence="3" key="1">
    <citation type="journal article" date="2019" name="Int. J. Syst. Evol. Microbiol.">
        <title>The Global Catalogue of Microorganisms (GCM) 10K type strain sequencing project: providing services to taxonomists for standard genome sequencing and annotation.</title>
        <authorList>
            <consortium name="The Broad Institute Genomics Platform"/>
            <consortium name="The Broad Institute Genome Sequencing Center for Infectious Disease"/>
            <person name="Wu L."/>
            <person name="Ma J."/>
        </authorList>
    </citation>
    <scope>NUCLEOTIDE SEQUENCE [LARGE SCALE GENOMIC DNA]</scope>
    <source>
        <strain evidence="3">JCM 18961</strain>
    </source>
</reference>
<keyword evidence="1" id="KW-0812">Transmembrane</keyword>
<gene>
    <name evidence="2" type="ORF">GCM10025782_02490</name>
</gene>
<organism evidence="2 3">
    <name type="scientific">Pedococcus ginsenosidimutans</name>
    <dbReference type="NCBI Taxonomy" id="490570"/>
    <lineage>
        <taxon>Bacteria</taxon>
        <taxon>Bacillati</taxon>
        <taxon>Actinomycetota</taxon>
        <taxon>Actinomycetes</taxon>
        <taxon>Micrococcales</taxon>
        <taxon>Intrasporangiaceae</taxon>
        <taxon>Pedococcus</taxon>
    </lineage>
</organism>
<dbReference type="EMBL" id="BAABLO010000001">
    <property type="protein sequence ID" value="GAA4709966.1"/>
    <property type="molecule type" value="Genomic_DNA"/>
</dbReference>
<proteinExistence type="predicted"/>
<name>A0ABP8XMU9_9MICO</name>
<protein>
    <submittedName>
        <fullName evidence="2">Uncharacterized protein</fullName>
    </submittedName>
</protein>
<keyword evidence="1" id="KW-0472">Membrane</keyword>
<dbReference type="Proteomes" id="UP001500556">
    <property type="component" value="Unassembled WGS sequence"/>
</dbReference>
<feature type="transmembrane region" description="Helical" evidence="1">
    <location>
        <begin position="91"/>
        <end position="110"/>
    </location>
</feature>